<sequence>MKTLSKLTTALLAAGALCGGVYAASNGLDAKAETRPLFNDKRPIITPQSLPGGAYDPNGDFSNDPSPKIEHLFLPWEDVDLSTLSTADDYARKRGRSLLITVEPWSWARDWRVTPTDLLNGILAGHYDSNMTAICSAAAKLNAPVTIRWAQEMDEKNGQFTWAYWKADDYVKAYRHAVTVCRKSLPSAKYMWSPMGKDGLEAYYPGDSFVDVVGLSVFGYQPFDLRKLGRDSTFVEATKPGYDRVKRFKKPIVIAELGYQGNEAYVHAWAEEANKPHSEFPDLKAVVYFNDREVYPWPDGLGRPDWRVATPPLLN</sequence>
<dbReference type="Proteomes" id="UP000186228">
    <property type="component" value="Unassembled WGS sequence"/>
</dbReference>
<evidence type="ECO:0000313" key="7">
    <source>
        <dbReference type="EMBL" id="SCB30280.1"/>
    </source>
</evidence>
<dbReference type="AlphaFoldDB" id="A0A1C3VR54"/>
<dbReference type="InterPro" id="IPR000805">
    <property type="entry name" value="Glyco_hydro_26"/>
</dbReference>
<feature type="active site" description="Nucleophile" evidence="4">
    <location>
        <position position="256"/>
    </location>
</feature>
<keyword evidence="3 4" id="KW-0326">Glycosidase</keyword>
<evidence type="ECO:0000256" key="2">
    <source>
        <dbReference type="ARBA" id="ARBA00022801"/>
    </source>
</evidence>
<organism evidence="7 8">
    <name type="scientific">Rhizobium hainanense</name>
    <dbReference type="NCBI Taxonomy" id="52131"/>
    <lineage>
        <taxon>Bacteria</taxon>
        <taxon>Pseudomonadati</taxon>
        <taxon>Pseudomonadota</taxon>
        <taxon>Alphaproteobacteria</taxon>
        <taxon>Hyphomicrobiales</taxon>
        <taxon>Rhizobiaceae</taxon>
        <taxon>Rhizobium/Agrobacterium group</taxon>
        <taxon>Rhizobium</taxon>
    </lineage>
</organism>
<evidence type="ECO:0000259" key="6">
    <source>
        <dbReference type="PROSITE" id="PS51764"/>
    </source>
</evidence>
<dbReference type="InterPro" id="IPR017853">
    <property type="entry name" value="GH"/>
</dbReference>
<dbReference type="Gene3D" id="3.20.20.80">
    <property type="entry name" value="Glycosidases"/>
    <property type="match status" value="1"/>
</dbReference>
<dbReference type="PROSITE" id="PS51764">
    <property type="entry name" value="GH26"/>
    <property type="match status" value="1"/>
</dbReference>
<protein>
    <submittedName>
        <fullName evidence="7">Beta-mannanase</fullName>
    </submittedName>
</protein>
<dbReference type="PANTHER" id="PTHR40079:SF4">
    <property type="entry name" value="GH26 DOMAIN-CONTAINING PROTEIN-RELATED"/>
    <property type="match status" value="1"/>
</dbReference>
<evidence type="ECO:0000256" key="3">
    <source>
        <dbReference type="ARBA" id="ARBA00023295"/>
    </source>
</evidence>
<dbReference type="RefSeq" id="WP_075855024.1">
    <property type="nucleotide sequence ID" value="NZ_FMAC01000007.1"/>
</dbReference>
<gene>
    <name evidence="7" type="ORF">GA0061100_107269</name>
</gene>
<accession>A0A1C3VR54</accession>
<dbReference type="STRING" id="52131.GA0061100_107269"/>
<dbReference type="SUPFAM" id="SSF51445">
    <property type="entry name" value="(Trans)glycosidases"/>
    <property type="match status" value="1"/>
</dbReference>
<dbReference type="GO" id="GO:0006080">
    <property type="term" value="P:substituted mannan metabolic process"/>
    <property type="evidence" value="ECO:0007669"/>
    <property type="project" value="InterPro"/>
</dbReference>
<dbReference type="InterPro" id="IPR022790">
    <property type="entry name" value="GH26_dom"/>
</dbReference>
<feature type="domain" description="GH26" evidence="6">
    <location>
        <begin position="1"/>
        <end position="315"/>
    </location>
</feature>
<evidence type="ECO:0000256" key="5">
    <source>
        <dbReference type="SAM" id="SignalP"/>
    </source>
</evidence>
<name>A0A1C3VR54_9HYPH</name>
<dbReference type="OrthoDB" id="9816550at2"/>
<feature type="active site" description="Proton donor" evidence="4">
    <location>
        <position position="152"/>
    </location>
</feature>
<comment type="similarity">
    <text evidence="1 4">Belongs to the glycosyl hydrolase 26 family.</text>
</comment>
<keyword evidence="8" id="KW-1185">Reference proteome</keyword>
<feature type="chain" id="PRO_5008684612" evidence="5">
    <location>
        <begin position="24"/>
        <end position="315"/>
    </location>
</feature>
<evidence type="ECO:0000313" key="8">
    <source>
        <dbReference type="Proteomes" id="UP000186228"/>
    </source>
</evidence>
<reference evidence="8" key="1">
    <citation type="submission" date="2016-08" db="EMBL/GenBank/DDBJ databases">
        <authorList>
            <person name="Varghese N."/>
            <person name="Submissions Spin"/>
        </authorList>
    </citation>
    <scope>NUCLEOTIDE SEQUENCE [LARGE SCALE GENOMIC DNA]</scope>
    <source>
        <strain evidence="8">CCBAU 57015</strain>
    </source>
</reference>
<dbReference type="Pfam" id="PF02156">
    <property type="entry name" value="Glyco_hydro_26"/>
    <property type="match status" value="1"/>
</dbReference>
<evidence type="ECO:0000256" key="1">
    <source>
        <dbReference type="ARBA" id="ARBA00007754"/>
    </source>
</evidence>
<dbReference type="PANTHER" id="PTHR40079">
    <property type="entry name" value="MANNAN ENDO-1,4-BETA-MANNOSIDASE E-RELATED"/>
    <property type="match status" value="1"/>
</dbReference>
<feature type="signal peptide" evidence="5">
    <location>
        <begin position="1"/>
        <end position="23"/>
    </location>
</feature>
<keyword evidence="5" id="KW-0732">Signal</keyword>
<dbReference type="EMBL" id="FMAC01000007">
    <property type="protein sequence ID" value="SCB30280.1"/>
    <property type="molecule type" value="Genomic_DNA"/>
</dbReference>
<evidence type="ECO:0000256" key="4">
    <source>
        <dbReference type="PROSITE-ProRule" id="PRU01100"/>
    </source>
</evidence>
<dbReference type="GO" id="GO:0016985">
    <property type="term" value="F:mannan endo-1,4-beta-mannosidase activity"/>
    <property type="evidence" value="ECO:0007669"/>
    <property type="project" value="InterPro"/>
</dbReference>
<keyword evidence="2 4" id="KW-0378">Hydrolase</keyword>
<proteinExistence type="inferred from homology"/>